<keyword evidence="4" id="KW-1185">Reference proteome</keyword>
<dbReference type="EMBL" id="CP016268">
    <property type="protein sequence ID" value="ANO53286.1"/>
    <property type="molecule type" value="Genomic_DNA"/>
</dbReference>
<accession>A0A193LLF4</accession>
<comment type="catalytic activity">
    <reaction evidence="1">
        <text>uridine(34) in tRNA + AH2 + O2 = 5-hydroxyuridine(34) in tRNA + A + H2O</text>
        <dbReference type="Rhea" id="RHEA:64224"/>
        <dbReference type="Rhea" id="RHEA-COMP:11727"/>
        <dbReference type="Rhea" id="RHEA-COMP:13381"/>
        <dbReference type="ChEBI" id="CHEBI:13193"/>
        <dbReference type="ChEBI" id="CHEBI:15377"/>
        <dbReference type="ChEBI" id="CHEBI:15379"/>
        <dbReference type="ChEBI" id="CHEBI:17499"/>
        <dbReference type="ChEBI" id="CHEBI:65315"/>
        <dbReference type="ChEBI" id="CHEBI:136877"/>
    </reaction>
</comment>
<dbReference type="Pfam" id="PF00581">
    <property type="entry name" value="Rhodanese"/>
    <property type="match status" value="1"/>
</dbReference>
<dbReference type="HAMAP" id="MF_00469">
    <property type="entry name" value="TrhO"/>
    <property type="match status" value="1"/>
</dbReference>
<dbReference type="EC" id="1.14.-.-" evidence="1"/>
<reference evidence="3 4" key="1">
    <citation type="submission" date="2016-06" db="EMBL/GenBank/DDBJ databases">
        <title>Complete genome sequence of a deep-branching marine Gamma Proteobacterium Woeseia oceani type strain XK5.</title>
        <authorList>
            <person name="Mu D."/>
            <person name="Du Z."/>
        </authorList>
    </citation>
    <scope>NUCLEOTIDE SEQUENCE [LARGE SCALE GENOMIC DNA]</scope>
    <source>
        <strain evidence="3 4">XK5</strain>
    </source>
</reference>
<evidence type="ECO:0000313" key="4">
    <source>
        <dbReference type="Proteomes" id="UP000092695"/>
    </source>
</evidence>
<dbReference type="InterPro" id="IPR040503">
    <property type="entry name" value="TRHO_N"/>
</dbReference>
<dbReference type="PANTHER" id="PTHR43268">
    <property type="entry name" value="THIOSULFATE SULFURTRANSFERASE/RHODANESE-LIKE DOMAIN-CONTAINING PROTEIN 2"/>
    <property type="match status" value="1"/>
</dbReference>
<sequence>MNVVSFYRFVDVPEPAAIQRNLQALCEKEALLGTVLLADEGFNGTLAGSADGIAAILQWLQDTLQLPTPVDARWTEADAAPFRKLRIRIKNEIVTLGRPDIRPQQRTGQHVSPREWNTLLDDPATLVIDTRNHYEIEVGTFPGALDPGTDSFRQFPEFVEQLDVNDRDRPVAMFCTGGIRCEKASALMQELGFSQVYQLQGGILNYLSTTADDDNRWDGECFVFDSRVAVDRDLAEGGYEQCHACRRPLSADDLQSADYREGVSCPQCINELESERELRLEERRRQVRLARERGGQHIGVPQQPKKNG</sequence>
<dbReference type="CDD" id="cd01518">
    <property type="entry name" value="RHOD_YceA"/>
    <property type="match status" value="1"/>
</dbReference>
<protein>
    <recommendedName>
        <fullName evidence="1">tRNA uridine(34) hydroxylase</fullName>
        <ecNumber evidence="1">1.14.-.-</ecNumber>
    </recommendedName>
    <alternativeName>
        <fullName evidence="1">tRNA hydroxylation protein O</fullName>
    </alternativeName>
</protein>
<evidence type="ECO:0000313" key="3">
    <source>
        <dbReference type="EMBL" id="ANO53286.1"/>
    </source>
</evidence>
<keyword evidence="1" id="KW-0560">Oxidoreductase</keyword>
<dbReference type="SMART" id="SM00450">
    <property type="entry name" value="RHOD"/>
    <property type="match status" value="1"/>
</dbReference>
<dbReference type="PROSITE" id="PS50206">
    <property type="entry name" value="RHODANESE_3"/>
    <property type="match status" value="1"/>
</dbReference>
<dbReference type="Proteomes" id="UP000092695">
    <property type="component" value="Chromosome"/>
</dbReference>
<dbReference type="InterPro" id="IPR036873">
    <property type="entry name" value="Rhodanese-like_dom_sf"/>
</dbReference>
<evidence type="ECO:0000256" key="1">
    <source>
        <dbReference type="HAMAP-Rule" id="MF_00469"/>
    </source>
</evidence>
<feature type="domain" description="Rhodanese" evidence="2">
    <location>
        <begin position="121"/>
        <end position="215"/>
    </location>
</feature>
<proteinExistence type="inferred from homology"/>
<dbReference type="InterPro" id="IPR001763">
    <property type="entry name" value="Rhodanese-like_dom"/>
</dbReference>
<dbReference type="InterPro" id="IPR020936">
    <property type="entry name" value="TrhO"/>
</dbReference>
<keyword evidence="1" id="KW-0819">tRNA processing</keyword>
<dbReference type="Pfam" id="PF17773">
    <property type="entry name" value="UPF0176_N"/>
    <property type="match status" value="1"/>
</dbReference>
<name>A0A193LLF4_9GAMM</name>
<dbReference type="GO" id="GO:0006400">
    <property type="term" value="P:tRNA modification"/>
    <property type="evidence" value="ECO:0007669"/>
    <property type="project" value="UniProtKB-UniRule"/>
</dbReference>
<dbReference type="NCBIfam" id="NF001136">
    <property type="entry name" value="PRK00142.1-4"/>
    <property type="match status" value="1"/>
</dbReference>
<comment type="similarity">
    <text evidence="1">Belongs to the TrhO family.</text>
</comment>
<dbReference type="GO" id="GO:0016705">
    <property type="term" value="F:oxidoreductase activity, acting on paired donors, with incorporation or reduction of molecular oxygen"/>
    <property type="evidence" value="ECO:0007669"/>
    <property type="project" value="UniProtKB-UniRule"/>
</dbReference>
<dbReference type="PANTHER" id="PTHR43268:SF3">
    <property type="entry name" value="RHODANESE-LIKE DOMAIN-CONTAINING PROTEIN 7-RELATED"/>
    <property type="match status" value="1"/>
</dbReference>
<organism evidence="3 4">
    <name type="scientific">Woeseia oceani</name>
    <dbReference type="NCBI Taxonomy" id="1548547"/>
    <lineage>
        <taxon>Bacteria</taxon>
        <taxon>Pseudomonadati</taxon>
        <taxon>Pseudomonadota</taxon>
        <taxon>Gammaproteobacteria</taxon>
        <taxon>Woeseiales</taxon>
        <taxon>Woeseiaceae</taxon>
        <taxon>Woeseia</taxon>
    </lineage>
</organism>
<dbReference type="STRING" id="1548547.BA177_14890"/>
<dbReference type="SUPFAM" id="SSF52821">
    <property type="entry name" value="Rhodanese/Cell cycle control phosphatase"/>
    <property type="match status" value="1"/>
</dbReference>
<dbReference type="Gene3D" id="3.40.250.10">
    <property type="entry name" value="Rhodanese-like domain"/>
    <property type="match status" value="1"/>
</dbReference>
<gene>
    <name evidence="1" type="primary">trhO</name>
    <name evidence="3" type="ORF">BA177_14890</name>
</gene>
<comment type="function">
    <text evidence="1">Catalyzes oxygen-dependent 5-hydroxyuridine (ho5U) modification at position 34 in tRNAs.</text>
</comment>
<dbReference type="AlphaFoldDB" id="A0A193LLF4"/>
<dbReference type="KEGG" id="woc:BA177_14890"/>
<dbReference type="Gene3D" id="3.30.70.100">
    <property type="match status" value="1"/>
</dbReference>
<evidence type="ECO:0000259" key="2">
    <source>
        <dbReference type="PROSITE" id="PS50206"/>
    </source>
</evidence>